<accession>A0ABW9XHH2</accession>
<keyword evidence="1" id="KW-1133">Transmembrane helix</keyword>
<feature type="transmembrane region" description="Helical" evidence="1">
    <location>
        <begin position="18"/>
        <end position="36"/>
    </location>
</feature>
<evidence type="ECO:0000313" key="2">
    <source>
        <dbReference type="EMBL" id="NBC37924.1"/>
    </source>
</evidence>
<keyword evidence="1" id="KW-0812">Transmembrane</keyword>
<reference evidence="3" key="1">
    <citation type="submission" date="2020-01" db="EMBL/GenBank/DDBJ databases">
        <title>Sphingomonas sp. strain CSW-10.</title>
        <authorList>
            <person name="Chen W.-M."/>
        </authorList>
    </citation>
    <scope>NUCLEOTIDE SEQUENCE [LARGE SCALE GENOMIC DNA]</scope>
    <source>
        <strain evidence="3">FSY-8</strain>
    </source>
</reference>
<keyword evidence="3" id="KW-1185">Reference proteome</keyword>
<keyword evidence="1" id="KW-0472">Membrane</keyword>
<proteinExistence type="predicted"/>
<sequence>MPLSWWPNRDGGGRAGQWWRIGAVVVLALLLGVGLWRGPRVLADARLGVAYGARVGCACRYVEGRPLESCRTDFEAGMGMISLSEDAGSHAVTARFPLLASATARYADGAGCVLDKWGD</sequence>
<comment type="caution">
    <text evidence="2">The sequence shown here is derived from an EMBL/GenBank/DDBJ whole genome shotgun (WGS) entry which is preliminary data.</text>
</comment>
<name>A0ABW9XHH2_9SPHN</name>
<gene>
    <name evidence="2" type="ORF">GTZ99_15320</name>
</gene>
<evidence type="ECO:0000256" key="1">
    <source>
        <dbReference type="SAM" id="Phobius"/>
    </source>
</evidence>
<protein>
    <submittedName>
        <fullName evidence="2">Uncharacterized protein</fullName>
    </submittedName>
</protein>
<organism evidence="2 3">
    <name type="scientific">Novosphingobium ovatum</name>
    <dbReference type="NCBI Taxonomy" id="1908523"/>
    <lineage>
        <taxon>Bacteria</taxon>
        <taxon>Pseudomonadati</taxon>
        <taxon>Pseudomonadota</taxon>
        <taxon>Alphaproteobacteria</taxon>
        <taxon>Sphingomonadales</taxon>
        <taxon>Sphingomonadaceae</taxon>
        <taxon>Novosphingobium</taxon>
    </lineage>
</organism>
<evidence type="ECO:0000313" key="3">
    <source>
        <dbReference type="Proteomes" id="UP000753724"/>
    </source>
</evidence>
<dbReference type="EMBL" id="JAAAPO010000007">
    <property type="protein sequence ID" value="NBC37924.1"/>
    <property type="molecule type" value="Genomic_DNA"/>
</dbReference>
<dbReference type="Proteomes" id="UP000753724">
    <property type="component" value="Unassembled WGS sequence"/>
</dbReference>